<evidence type="ECO:0000313" key="14">
    <source>
        <dbReference type="Proteomes" id="UP001600943"/>
    </source>
</evidence>
<evidence type="ECO:0000256" key="3">
    <source>
        <dbReference type="ARBA" id="ARBA00018672"/>
    </source>
</evidence>
<dbReference type="Pfam" id="PF00072">
    <property type="entry name" value="Response_reg"/>
    <property type="match status" value="1"/>
</dbReference>
<dbReference type="Gene3D" id="3.30.450.20">
    <property type="entry name" value="PAS domain"/>
    <property type="match status" value="1"/>
</dbReference>
<evidence type="ECO:0000256" key="5">
    <source>
        <dbReference type="ARBA" id="ARBA00022679"/>
    </source>
</evidence>
<accession>A0ABQ0BDC8</accession>
<sequence length="721" mass="80874">MLEFLDSGREHCEFKARFLRGDGSYIWVRDSVSIQEASNGIRRMYCIYTDISSTVEESERLHQQYEDLLLQHYHAPNPDELILGHCNVTKNMIIEIKDFTGSDLLERLGRNQEQFFIGMASSIVDEEEKQAFLDSFLNAPMLAAFKQKNKEQIQKCFLKFPGQKNGCYVQIKMSLVETPDTGDVTGILTVTDITDQTMSDRILNQMSSVIHDYIADVNLIEDNFRILSSRSNAHLVPDSIGCYSKRVAYMAEAIVVPKDRELYSKALDQEEICRRLQEESSYIATYSVIDEEGDIRTKNMTFFPIDLRIGRVCLVCTDITDSVRALENALAFAREADRAKSDFLSSMSHDIRTPMNAIMGMTTLALAFPDDRERVDNCLHKIDLANRHLLSLVNDVLDMSRIERSKVVMNLRELSISDLVQAVCAIIEPQAKSAGLQFFVKKKDSCREYFQGDSLRINQILINLLSNAVKFTPEGGRVDFLIEGIVPLEEEKHIRYRFTIRDTGIGMPEDLLKHIFEPFVRAATAMRIEGTGLGLSITKGLVEQMNGEITVDSHPGKGTVFQVELEFEAAVNAERACKKAKVGNSGCRSERPFTGRTFLIAEDHPINSELLSTLLEMDGADSVVTTDGVQAVREFESTAQGTYDAILMDIQMPNMTGYEATRAIRKLNRPDAGTIPIVAMTANAFSEDVQASLNAGMNAHVAKPIDVEVLRDTLGKVLNDI</sequence>
<dbReference type="InterPro" id="IPR005467">
    <property type="entry name" value="His_kinase_dom"/>
</dbReference>
<dbReference type="PANTHER" id="PTHR43047">
    <property type="entry name" value="TWO-COMPONENT HISTIDINE PROTEIN KINASE"/>
    <property type="match status" value="1"/>
</dbReference>
<dbReference type="InterPro" id="IPR003661">
    <property type="entry name" value="HisK_dim/P_dom"/>
</dbReference>
<dbReference type="Pfam" id="PF02518">
    <property type="entry name" value="HATPase_c"/>
    <property type="match status" value="1"/>
</dbReference>
<reference evidence="13 14" key="1">
    <citation type="submission" date="2024-04" db="EMBL/GenBank/DDBJ databases">
        <title>Defined microbial consortia suppress multidrug-resistant proinflammatory Enterobacteriaceae via ecological control.</title>
        <authorList>
            <person name="Furuichi M."/>
            <person name="Kawaguchi T."/>
            <person name="Pust M."/>
            <person name="Yasuma K."/>
            <person name="Plichta D."/>
            <person name="Hasegawa N."/>
            <person name="Ohya T."/>
            <person name="Bhattarai S."/>
            <person name="Sasajima S."/>
            <person name="Aoto Y."/>
            <person name="Tuganbaev T."/>
            <person name="Yaginuma M."/>
            <person name="Ueda M."/>
            <person name="Okahashi N."/>
            <person name="Amafuji K."/>
            <person name="Kiridooshi Y."/>
            <person name="Sugita K."/>
            <person name="Strazar M."/>
            <person name="Skelly A."/>
            <person name="Suda W."/>
            <person name="Hattori M."/>
            <person name="Nakamoto N."/>
            <person name="Caballero S."/>
            <person name="Norman J."/>
            <person name="Olle B."/>
            <person name="Tanoue T."/>
            <person name="Arita M."/>
            <person name="Bucci V."/>
            <person name="Atarashi K."/>
            <person name="Xavier R."/>
            <person name="Honda K."/>
        </authorList>
    </citation>
    <scope>NUCLEOTIDE SEQUENCE [LARGE SCALE GENOMIC DNA]</scope>
    <source>
        <strain evidence="14">k04-0078-D8-1</strain>
    </source>
</reference>
<feature type="domain" description="PAC" evidence="12">
    <location>
        <begin position="12"/>
        <end position="63"/>
    </location>
</feature>
<evidence type="ECO:0000259" key="10">
    <source>
        <dbReference type="PROSITE" id="PS50109"/>
    </source>
</evidence>
<dbReference type="Gene3D" id="3.40.50.2300">
    <property type="match status" value="1"/>
</dbReference>
<evidence type="ECO:0000313" key="13">
    <source>
        <dbReference type="EMBL" id="GAA6409456.1"/>
    </source>
</evidence>
<name>A0ABQ0BDC8_9FIRM</name>
<dbReference type="PROSITE" id="PS50110">
    <property type="entry name" value="RESPONSE_REGULATORY"/>
    <property type="match status" value="1"/>
</dbReference>
<keyword evidence="14" id="KW-1185">Reference proteome</keyword>
<comment type="caution">
    <text evidence="13">The sequence shown here is derived from an EMBL/GenBank/DDBJ whole genome shotgun (WGS) entry which is preliminary data.</text>
</comment>
<dbReference type="CDD" id="cd16922">
    <property type="entry name" value="HATPase_EvgS-ArcB-TorS-like"/>
    <property type="match status" value="1"/>
</dbReference>
<keyword evidence="6" id="KW-0418">Kinase</keyword>
<keyword evidence="5" id="KW-0808">Transferase</keyword>
<evidence type="ECO:0000256" key="7">
    <source>
        <dbReference type="ARBA" id="ARBA00023012"/>
    </source>
</evidence>
<dbReference type="InterPro" id="IPR036097">
    <property type="entry name" value="HisK_dim/P_sf"/>
</dbReference>
<comment type="function">
    <text evidence="8">May play the central regulatory role in sporulation. It may be an element of the effector pathway responsible for the activation of sporulation genes in response to nutritional stress. Spo0A may act in concert with spo0H (a sigma factor) to control the expression of some genes that are critical to the sporulation process.</text>
</comment>
<protein>
    <recommendedName>
        <fullName evidence="3">Stage 0 sporulation protein A homolog</fullName>
        <ecNumber evidence="2">2.7.13.3</ecNumber>
    </recommendedName>
</protein>
<dbReference type="InterPro" id="IPR011006">
    <property type="entry name" value="CheY-like_superfamily"/>
</dbReference>
<dbReference type="SUPFAM" id="SSF55785">
    <property type="entry name" value="PYP-like sensor domain (PAS domain)"/>
    <property type="match status" value="1"/>
</dbReference>
<evidence type="ECO:0000259" key="11">
    <source>
        <dbReference type="PROSITE" id="PS50110"/>
    </source>
</evidence>
<dbReference type="SMART" id="SM00388">
    <property type="entry name" value="HisKA"/>
    <property type="match status" value="1"/>
</dbReference>
<dbReference type="PRINTS" id="PR00344">
    <property type="entry name" value="BCTRLSENSOR"/>
</dbReference>
<dbReference type="EMBL" id="BAABYW010000001">
    <property type="protein sequence ID" value="GAA6409456.1"/>
    <property type="molecule type" value="Genomic_DNA"/>
</dbReference>
<dbReference type="SUPFAM" id="SSF47384">
    <property type="entry name" value="Homodimeric domain of signal transducing histidine kinase"/>
    <property type="match status" value="1"/>
</dbReference>
<dbReference type="SMART" id="SM00448">
    <property type="entry name" value="REC"/>
    <property type="match status" value="1"/>
</dbReference>
<keyword evidence="7" id="KW-0902">Two-component regulatory system</keyword>
<dbReference type="InterPro" id="IPR000700">
    <property type="entry name" value="PAS-assoc_C"/>
</dbReference>
<dbReference type="InterPro" id="IPR003594">
    <property type="entry name" value="HATPase_dom"/>
</dbReference>
<gene>
    <name evidence="13" type="ORF">K040078D81_35730</name>
</gene>
<dbReference type="InterPro" id="IPR036890">
    <property type="entry name" value="HATPase_C_sf"/>
</dbReference>
<feature type="modified residue" description="4-aspartylphosphate" evidence="9">
    <location>
        <position position="649"/>
    </location>
</feature>
<dbReference type="SUPFAM" id="SSF52172">
    <property type="entry name" value="CheY-like"/>
    <property type="match status" value="1"/>
</dbReference>
<dbReference type="EC" id="2.7.13.3" evidence="2"/>
<evidence type="ECO:0000256" key="4">
    <source>
        <dbReference type="ARBA" id="ARBA00022553"/>
    </source>
</evidence>
<dbReference type="SUPFAM" id="SSF55874">
    <property type="entry name" value="ATPase domain of HSP90 chaperone/DNA topoisomerase II/histidine kinase"/>
    <property type="match status" value="1"/>
</dbReference>
<dbReference type="SMART" id="SM00387">
    <property type="entry name" value="HATPase_c"/>
    <property type="match status" value="1"/>
</dbReference>
<organism evidence="13 14">
    <name type="scientific">Blautia hominis</name>
    <dbReference type="NCBI Taxonomy" id="2025493"/>
    <lineage>
        <taxon>Bacteria</taxon>
        <taxon>Bacillati</taxon>
        <taxon>Bacillota</taxon>
        <taxon>Clostridia</taxon>
        <taxon>Lachnospirales</taxon>
        <taxon>Lachnospiraceae</taxon>
        <taxon>Blautia</taxon>
    </lineage>
</organism>
<dbReference type="InterPro" id="IPR035965">
    <property type="entry name" value="PAS-like_dom_sf"/>
</dbReference>
<dbReference type="RefSeq" id="WP_390407187.1">
    <property type="nucleotide sequence ID" value="NZ_BAABYW010000001.1"/>
</dbReference>
<evidence type="ECO:0000256" key="1">
    <source>
        <dbReference type="ARBA" id="ARBA00000085"/>
    </source>
</evidence>
<dbReference type="Gene3D" id="3.30.565.10">
    <property type="entry name" value="Histidine kinase-like ATPase, C-terminal domain"/>
    <property type="match status" value="1"/>
</dbReference>
<dbReference type="PROSITE" id="PS50113">
    <property type="entry name" value="PAC"/>
    <property type="match status" value="1"/>
</dbReference>
<evidence type="ECO:0000256" key="2">
    <source>
        <dbReference type="ARBA" id="ARBA00012438"/>
    </source>
</evidence>
<evidence type="ECO:0000256" key="9">
    <source>
        <dbReference type="PROSITE-ProRule" id="PRU00169"/>
    </source>
</evidence>
<evidence type="ECO:0000259" key="12">
    <source>
        <dbReference type="PROSITE" id="PS50113"/>
    </source>
</evidence>
<proteinExistence type="predicted"/>
<comment type="catalytic activity">
    <reaction evidence="1">
        <text>ATP + protein L-histidine = ADP + protein N-phospho-L-histidine.</text>
        <dbReference type="EC" id="2.7.13.3"/>
    </reaction>
</comment>
<dbReference type="Pfam" id="PF00512">
    <property type="entry name" value="HisKA"/>
    <property type="match status" value="1"/>
</dbReference>
<dbReference type="InterPro" id="IPR004358">
    <property type="entry name" value="Sig_transdc_His_kin-like_C"/>
</dbReference>
<evidence type="ECO:0000256" key="8">
    <source>
        <dbReference type="ARBA" id="ARBA00024867"/>
    </source>
</evidence>
<evidence type="ECO:0000256" key="6">
    <source>
        <dbReference type="ARBA" id="ARBA00022777"/>
    </source>
</evidence>
<feature type="domain" description="Histidine kinase" evidence="10">
    <location>
        <begin position="346"/>
        <end position="569"/>
    </location>
</feature>
<dbReference type="CDD" id="cd17546">
    <property type="entry name" value="REC_hyHK_CKI1_RcsC-like"/>
    <property type="match status" value="1"/>
</dbReference>
<keyword evidence="4 9" id="KW-0597">Phosphoprotein</keyword>
<dbReference type="PROSITE" id="PS50109">
    <property type="entry name" value="HIS_KIN"/>
    <property type="match status" value="1"/>
</dbReference>
<dbReference type="Gene3D" id="1.10.287.130">
    <property type="match status" value="1"/>
</dbReference>
<dbReference type="Proteomes" id="UP001600943">
    <property type="component" value="Unassembled WGS sequence"/>
</dbReference>
<dbReference type="InterPro" id="IPR001789">
    <property type="entry name" value="Sig_transdc_resp-reg_receiver"/>
</dbReference>
<dbReference type="CDD" id="cd00082">
    <property type="entry name" value="HisKA"/>
    <property type="match status" value="1"/>
</dbReference>
<feature type="domain" description="Response regulatory" evidence="11">
    <location>
        <begin position="597"/>
        <end position="718"/>
    </location>
</feature>